<gene>
    <name evidence="1" type="ORF">J2S08_003658</name>
</gene>
<accession>A0ABT9WX20</accession>
<comment type="caution">
    <text evidence="1">The sequence shown here is derived from an EMBL/GenBank/DDBJ whole genome shotgun (WGS) entry which is preliminary data.</text>
</comment>
<name>A0ABT9WX20_9BACI</name>
<reference evidence="1 2" key="1">
    <citation type="submission" date="2023-07" db="EMBL/GenBank/DDBJ databases">
        <title>Genomic Encyclopedia of Type Strains, Phase IV (KMG-IV): sequencing the most valuable type-strain genomes for metagenomic binning, comparative biology and taxonomic classification.</title>
        <authorList>
            <person name="Goeker M."/>
        </authorList>
    </citation>
    <scope>NUCLEOTIDE SEQUENCE [LARGE SCALE GENOMIC DNA]</scope>
    <source>
        <strain evidence="1 2">DSM 23837</strain>
    </source>
</reference>
<evidence type="ECO:0000313" key="1">
    <source>
        <dbReference type="EMBL" id="MDQ0177777.1"/>
    </source>
</evidence>
<dbReference type="Proteomes" id="UP001223586">
    <property type="component" value="Unassembled WGS sequence"/>
</dbReference>
<protein>
    <submittedName>
        <fullName evidence="1">Uncharacterized protein</fullName>
    </submittedName>
</protein>
<evidence type="ECO:0000313" key="2">
    <source>
        <dbReference type="Proteomes" id="UP001223586"/>
    </source>
</evidence>
<dbReference type="EMBL" id="JAUSTT010000027">
    <property type="protein sequence ID" value="MDQ0177777.1"/>
    <property type="molecule type" value="Genomic_DNA"/>
</dbReference>
<keyword evidence="2" id="KW-1185">Reference proteome</keyword>
<proteinExistence type="predicted"/>
<dbReference type="RefSeq" id="WP_307232071.1">
    <property type="nucleotide sequence ID" value="NZ_JAUSTT010000027.1"/>
</dbReference>
<organism evidence="1 2">
    <name type="scientific">Bacillus chungangensis</name>
    <dbReference type="NCBI Taxonomy" id="587633"/>
    <lineage>
        <taxon>Bacteria</taxon>
        <taxon>Bacillati</taxon>
        <taxon>Bacillota</taxon>
        <taxon>Bacilli</taxon>
        <taxon>Bacillales</taxon>
        <taxon>Bacillaceae</taxon>
        <taxon>Bacillus</taxon>
    </lineage>
</organism>
<sequence>MEVSLYLVKKAGEEVYVPISTYQAKVVLNESSIKMEVDTHIEGVKEKIKQSTLSLITVN</sequence>